<comment type="caution">
    <text evidence="5">The sequence shown here is derived from an EMBL/GenBank/DDBJ whole genome shotgun (WGS) entry which is preliminary data.</text>
</comment>
<dbReference type="InterPro" id="IPR008197">
    <property type="entry name" value="WAP_dom"/>
</dbReference>
<feature type="signal peptide" evidence="3">
    <location>
        <begin position="1"/>
        <end position="15"/>
    </location>
</feature>
<gene>
    <name evidence="5" type="ORF">XYLVIOL_LOCUS10921</name>
</gene>
<accession>A0ABP1PG27</accession>
<evidence type="ECO:0000313" key="6">
    <source>
        <dbReference type="Proteomes" id="UP001642520"/>
    </source>
</evidence>
<dbReference type="PANTHER" id="PTHR19441:SF30">
    <property type="entry name" value="ELAFIN"/>
    <property type="match status" value="1"/>
</dbReference>
<evidence type="ECO:0000259" key="4">
    <source>
        <dbReference type="PROSITE" id="PS51390"/>
    </source>
</evidence>
<keyword evidence="1 3" id="KW-0732">Signal</keyword>
<feature type="chain" id="PRO_5047478565" description="WAP domain-containing protein" evidence="3">
    <location>
        <begin position="16"/>
        <end position="170"/>
    </location>
</feature>
<dbReference type="SUPFAM" id="SSF57256">
    <property type="entry name" value="Elafin-like"/>
    <property type="match status" value="2"/>
</dbReference>
<evidence type="ECO:0000256" key="3">
    <source>
        <dbReference type="SAM" id="SignalP"/>
    </source>
</evidence>
<dbReference type="Proteomes" id="UP001642520">
    <property type="component" value="Unassembled WGS sequence"/>
</dbReference>
<evidence type="ECO:0000256" key="2">
    <source>
        <dbReference type="ARBA" id="ARBA00023157"/>
    </source>
</evidence>
<dbReference type="PROSITE" id="PS51390">
    <property type="entry name" value="WAP"/>
    <property type="match status" value="2"/>
</dbReference>
<feature type="domain" description="WAP" evidence="4">
    <location>
        <begin position="26"/>
        <end position="72"/>
    </location>
</feature>
<dbReference type="PANTHER" id="PTHR19441">
    <property type="entry name" value="WHEY ACDIC PROTEIN WAP"/>
    <property type="match status" value="1"/>
</dbReference>
<keyword evidence="6" id="KW-1185">Reference proteome</keyword>
<dbReference type="SMART" id="SM00217">
    <property type="entry name" value="WAP"/>
    <property type="match status" value="2"/>
</dbReference>
<dbReference type="InterPro" id="IPR036645">
    <property type="entry name" value="Elafin-like_sf"/>
</dbReference>
<dbReference type="Gene3D" id="4.10.75.10">
    <property type="entry name" value="Elafin-like"/>
    <property type="match status" value="2"/>
</dbReference>
<feature type="domain" description="WAP" evidence="4">
    <location>
        <begin position="79"/>
        <end position="126"/>
    </location>
</feature>
<organism evidence="5 6">
    <name type="scientific">Xylocopa violacea</name>
    <name type="common">Violet carpenter bee</name>
    <name type="synonym">Apis violacea</name>
    <dbReference type="NCBI Taxonomy" id="135666"/>
    <lineage>
        <taxon>Eukaryota</taxon>
        <taxon>Metazoa</taxon>
        <taxon>Ecdysozoa</taxon>
        <taxon>Arthropoda</taxon>
        <taxon>Hexapoda</taxon>
        <taxon>Insecta</taxon>
        <taxon>Pterygota</taxon>
        <taxon>Neoptera</taxon>
        <taxon>Endopterygota</taxon>
        <taxon>Hymenoptera</taxon>
        <taxon>Apocrita</taxon>
        <taxon>Aculeata</taxon>
        <taxon>Apoidea</taxon>
        <taxon>Anthophila</taxon>
        <taxon>Apidae</taxon>
        <taxon>Xylocopa</taxon>
        <taxon>Xylocopa</taxon>
    </lineage>
</organism>
<reference evidence="5 6" key="1">
    <citation type="submission" date="2024-08" db="EMBL/GenBank/DDBJ databases">
        <authorList>
            <person name="Will J Nash"/>
            <person name="Angela Man"/>
            <person name="Seanna McTaggart"/>
            <person name="Kendall Baker"/>
            <person name="Tom Barker"/>
            <person name="Leah Catchpole"/>
            <person name="Alex Durrant"/>
            <person name="Karim Gharbi"/>
            <person name="Naomi Irish"/>
            <person name="Gemy Kaithakottil"/>
            <person name="Debby Ku"/>
            <person name="Aaliyah Providence"/>
            <person name="Felix Shaw"/>
            <person name="David Swarbreck"/>
            <person name="Chris Watkins"/>
            <person name="Ann M. McCartney"/>
            <person name="Giulio Formenti"/>
            <person name="Alice Mouton"/>
            <person name="Noel Vella"/>
            <person name="Bjorn M von Reumont"/>
            <person name="Adriana Vella"/>
            <person name="Wilfried Haerty"/>
        </authorList>
    </citation>
    <scope>NUCLEOTIDE SEQUENCE [LARGE SCALE GENOMIC DNA]</scope>
</reference>
<evidence type="ECO:0000313" key="5">
    <source>
        <dbReference type="EMBL" id="CAL7952179.1"/>
    </source>
</evidence>
<keyword evidence="2" id="KW-1015">Disulfide bond</keyword>
<sequence>MTLLSVAFVLSLVLATTVGQSRYEPFAQKKGSCPPPVPVQICSQSCFSDSHCSGIGKCCPTNCGGFICTKPVTMRKEEATEKPGSCPAKPTGRWVCSPTCTVDSDCRGSLKCCKNRCGAMACQKPEVEEVETADFPEPVAIPEEPSYLNARNPYVYYRNRNYNPYNFYYL</sequence>
<name>A0ABP1PG27_XYLVO</name>
<protein>
    <recommendedName>
        <fullName evidence="4">WAP domain-containing protein</fullName>
    </recommendedName>
</protein>
<dbReference type="EMBL" id="CAXAJV020001301">
    <property type="protein sequence ID" value="CAL7952179.1"/>
    <property type="molecule type" value="Genomic_DNA"/>
</dbReference>
<proteinExistence type="predicted"/>
<dbReference type="Pfam" id="PF00095">
    <property type="entry name" value="WAP"/>
    <property type="match status" value="2"/>
</dbReference>
<dbReference type="InterPro" id="IPR050514">
    <property type="entry name" value="WAP_four-disulfide_core"/>
</dbReference>
<evidence type="ECO:0000256" key="1">
    <source>
        <dbReference type="ARBA" id="ARBA00022729"/>
    </source>
</evidence>